<dbReference type="EMBL" id="MU004181">
    <property type="protein sequence ID" value="KAF2502285.1"/>
    <property type="molecule type" value="Genomic_DNA"/>
</dbReference>
<reference evidence="1" key="1">
    <citation type="journal article" date="2020" name="Stud. Mycol.">
        <title>101 Dothideomycetes genomes: a test case for predicting lifestyles and emergence of pathogens.</title>
        <authorList>
            <person name="Haridas S."/>
            <person name="Albert R."/>
            <person name="Binder M."/>
            <person name="Bloem J."/>
            <person name="Labutti K."/>
            <person name="Salamov A."/>
            <person name="Andreopoulos B."/>
            <person name="Baker S."/>
            <person name="Barry K."/>
            <person name="Bills G."/>
            <person name="Bluhm B."/>
            <person name="Cannon C."/>
            <person name="Castanera R."/>
            <person name="Culley D."/>
            <person name="Daum C."/>
            <person name="Ezra D."/>
            <person name="Gonzalez J."/>
            <person name="Henrissat B."/>
            <person name="Kuo A."/>
            <person name="Liang C."/>
            <person name="Lipzen A."/>
            <person name="Lutzoni F."/>
            <person name="Magnuson J."/>
            <person name="Mondo S."/>
            <person name="Nolan M."/>
            <person name="Ohm R."/>
            <person name="Pangilinan J."/>
            <person name="Park H.-J."/>
            <person name="Ramirez L."/>
            <person name="Alfaro M."/>
            <person name="Sun H."/>
            <person name="Tritt A."/>
            <person name="Yoshinaga Y."/>
            <person name="Zwiers L.-H."/>
            <person name="Turgeon B."/>
            <person name="Goodwin S."/>
            <person name="Spatafora J."/>
            <person name="Crous P."/>
            <person name="Grigoriev I."/>
        </authorList>
    </citation>
    <scope>NUCLEOTIDE SEQUENCE</scope>
    <source>
        <strain evidence="1">CBS 269.34</strain>
    </source>
</reference>
<evidence type="ECO:0000313" key="2">
    <source>
        <dbReference type="Proteomes" id="UP000799750"/>
    </source>
</evidence>
<evidence type="ECO:0000313" key="1">
    <source>
        <dbReference type="EMBL" id="KAF2502285.1"/>
    </source>
</evidence>
<sequence length="374" mass="41547">MGEEDAKWELGWYWEQAEAVKTRWNAALATGLAGMPASRQRQRPRCPLIQHGEPANYGPSWDGSVLFFRGHSPGAYGEPRCPLTAAGVRPHAARRVLEITSRMAACLASAEWRADSLMASNSPGCDGQRAWFRFRWCKKGLQNLTLCASAHTKPPAMQGSNHLAVAKPALQQLAAVSNPPSPAELDTLDAVQRGHQSAATVAFHPGHRLQSSGGRLFGHLETCLAYGISPSNLISHAHADPRHPLHPFVPLKRPVVCPLLTRTASLEFAWKEFCRADDSQAAPRNPHKPAADCESPQRWRSVFKVAWVQAPASQHQPQGGYQVMCPYFEEGEPCRRLISFYQTRNLISKCTLFLARPRRINSFRHPTNRWSGNF</sequence>
<dbReference type="Proteomes" id="UP000799750">
    <property type="component" value="Unassembled WGS sequence"/>
</dbReference>
<organism evidence="1 2">
    <name type="scientific">Lophium mytilinum</name>
    <dbReference type="NCBI Taxonomy" id="390894"/>
    <lineage>
        <taxon>Eukaryota</taxon>
        <taxon>Fungi</taxon>
        <taxon>Dikarya</taxon>
        <taxon>Ascomycota</taxon>
        <taxon>Pezizomycotina</taxon>
        <taxon>Dothideomycetes</taxon>
        <taxon>Pleosporomycetidae</taxon>
        <taxon>Mytilinidiales</taxon>
        <taxon>Mytilinidiaceae</taxon>
        <taxon>Lophium</taxon>
    </lineage>
</organism>
<protein>
    <submittedName>
        <fullName evidence="1">Uncharacterized protein</fullName>
    </submittedName>
</protein>
<dbReference type="AlphaFoldDB" id="A0A6A6RBW9"/>
<gene>
    <name evidence="1" type="ORF">BU16DRAFT_532654</name>
</gene>
<accession>A0A6A6RBW9</accession>
<name>A0A6A6RBW9_9PEZI</name>
<keyword evidence="2" id="KW-1185">Reference proteome</keyword>
<proteinExistence type="predicted"/>